<dbReference type="InterPro" id="IPR052030">
    <property type="entry name" value="Peptidase_M20/M20A_hydrolases"/>
</dbReference>
<organism evidence="2">
    <name type="scientific">marine metagenome</name>
    <dbReference type="NCBI Taxonomy" id="408172"/>
    <lineage>
        <taxon>unclassified sequences</taxon>
        <taxon>metagenomes</taxon>
        <taxon>ecological metagenomes</taxon>
    </lineage>
</organism>
<dbReference type="InterPro" id="IPR017439">
    <property type="entry name" value="Amidohydrolase"/>
</dbReference>
<reference evidence="2" key="1">
    <citation type="submission" date="2018-05" db="EMBL/GenBank/DDBJ databases">
        <authorList>
            <person name="Lanie J.A."/>
            <person name="Ng W.-L."/>
            <person name="Kazmierczak K.M."/>
            <person name="Andrzejewski T.M."/>
            <person name="Davidsen T.M."/>
            <person name="Wayne K.J."/>
            <person name="Tettelin H."/>
            <person name="Glass J.I."/>
            <person name="Rusch D."/>
            <person name="Podicherti R."/>
            <person name="Tsui H.-C.T."/>
            <person name="Winkler M.E."/>
        </authorList>
    </citation>
    <scope>NUCLEOTIDE SEQUENCE</scope>
</reference>
<dbReference type="SUPFAM" id="SSF53187">
    <property type="entry name" value="Zn-dependent exopeptidases"/>
    <property type="match status" value="1"/>
</dbReference>
<dbReference type="GO" id="GO:0046657">
    <property type="term" value="P:folic acid catabolic process"/>
    <property type="evidence" value="ECO:0007669"/>
    <property type="project" value="TreeGrafter"/>
</dbReference>
<dbReference type="InterPro" id="IPR011650">
    <property type="entry name" value="Peptidase_M20_dimer"/>
</dbReference>
<accession>A0A381RLG0</accession>
<dbReference type="NCBIfam" id="TIGR01891">
    <property type="entry name" value="amidohydrolases"/>
    <property type="match status" value="1"/>
</dbReference>
<proteinExistence type="predicted"/>
<dbReference type="Pfam" id="PF01546">
    <property type="entry name" value="Peptidase_M20"/>
    <property type="match status" value="1"/>
</dbReference>
<dbReference type="GO" id="GO:0005737">
    <property type="term" value="C:cytoplasm"/>
    <property type="evidence" value="ECO:0007669"/>
    <property type="project" value="TreeGrafter"/>
</dbReference>
<dbReference type="FunFam" id="3.30.70.360:FF:000004">
    <property type="entry name" value="Peptidase M20 domain-containing protein 2"/>
    <property type="match status" value="1"/>
</dbReference>
<dbReference type="CDD" id="cd05672">
    <property type="entry name" value="M20_ACY1L2-like"/>
    <property type="match status" value="1"/>
</dbReference>
<dbReference type="Pfam" id="PF07687">
    <property type="entry name" value="M20_dimer"/>
    <property type="match status" value="1"/>
</dbReference>
<dbReference type="PIRSF" id="PIRSF037226">
    <property type="entry name" value="Amidohydrolase_ACY1L2_prd"/>
    <property type="match status" value="1"/>
</dbReference>
<evidence type="ECO:0000259" key="1">
    <source>
        <dbReference type="Pfam" id="PF07687"/>
    </source>
</evidence>
<dbReference type="PANTHER" id="PTHR30575:SF0">
    <property type="entry name" value="XAA-ARG DIPEPTIDASE"/>
    <property type="match status" value="1"/>
</dbReference>
<dbReference type="InterPro" id="IPR017144">
    <property type="entry name" value="Xaa-Arg_dipeptidase"/>
</dbReference>
<protein>
    <recommendedName>
        <fullName evidence="1">Peptidase M20 dimerisation domain-containing protein</fullName>
    </recommendedName>
</protein>
<dbReference type="AlphaFoldDB" id="A0A381RLG0"/>
<gene>
    <name evidence="2" type="ORF">METZ01_LOCUS44918</name>
</gene>
<dbReference type="Gene3D" id="3.40.630.10">
    <property type="entry name" value="Zn peptidases"/>
    <property type="match status" value="1"/>
</dbReference>
<dbReference type="InterPro" id="IPR036264">
    <property type="entry name" value="Bact_exopeptidase_dim_dom"/>
</dbReference>
<dbReference type="Gene3D" id="3.30.70.360">
    <property type="match status" value="1"/>
</dbReference>
<feature type="domain" description="Peptidase M20 dimerisation" evidence="1">
    <location>
        <begin position="198"/>
        <end position="270"/>
    </location>
</feature>
<name>A0A381RLG0_9ZZZZ</name>
<dbReference type="SUPFAM" id="SSF55031">
    <property type="entry name" value="Bacterial exopeptidase dimerisation domain"/>
    <property type="match status" value="1"/>
</dbReference>
<dbReference type="GO" id="GO:0016805">
    <property type="term" value="F:dipeptidase activity"/>
    <property type="evidence" value="ECO:0007669"/>
    <property type="project" value="InterPro"/>
</dbReference>
<evidence type="ECO:0000313" key="2">
    <source>
        <dbReference type="EMBL" id="SUZ92064.1"/>
    </source>
</evidence>
<dbReference type="GO" id="GO:0071713">
    <property type="term" value="F:para-aminobenzoyl-glutamate hydrolase activity"/>
    <property type="evidence" value="ECO:0007669"/>
    <property type="project" value="TreeGrafter"/>
</dbReference>
<dbReference type="EMBL" id="UINC01002028">
    <property type="protein sequence ID" value="SUZ92064.1"/>
    <property type="molecule type" value="Genomic_DNA"/>
</dbReference>
<dbReference type="InterPro" id="IPR002933">
    <property type="entry name" value="Peptidase_M20"/>
</dbReference>
<sequence length="423" mass="44811">MKAQYLPGFEDYMTSNNSQSKVAICETTSQAIESARSELVEVALDIHAHPELNYEERHASELLSGTLEKHGFEVERGVGGVETAFTATLPGRGGTGPTVAILAEYDALPDIGHGCGHNLIAMAAIGAGLGLQANLENLPGRIMVIGTPAEEGGGGKIRMLDGGVFEGVDAVLSSHPSSNRTVIPTDIPLGESWSLAMVGYRYIFHGKAAHAAAMPHEGINALNGVIHLFSGIDSLRQHLREDTRIHGVITDGGRAPNVVPEYAAANFMLRCRDRDYLSDVIVGRVLAAAEGAAAMTGCRLEVQEYYPFYENVRPNAVIADLLFNNAGISGLGLDEPFPGRQGSAASTDFGNVSQALPAYELRYAVSEEPVASHSREMTETATTAYALGAAINVAKTMTLTACDLLLDSSLLTAARADFEKRGA</sequence>
<dbReference type="PANTHER" id="PTHR30575">
    <property type="entry name" value="PEPTIDASE M20"/>
    <property type="match status" value="1"/>
</dbReference>